<dbReference type="CDD" id="cd04301">
    <property type="entry name" value="NAT_SF"/>
    <property type="match status" value="1"/>
</dbReference>
<name>A0A1Y1VP00_9FUNG</name>
<gene>
    <name evidence="4" type="ORF">BCR36DRAFT_579183</name>
</gene>
<dbReference type="InterPro" id="IPR016181">
    <property type="entry name" value="Acyl_CoA_acyltransferase"/>
</dbReference>
<dbReference type="OrthoDB" id="9975416at2759"/>
<keyword evidence="5" id="KW-1185">Reference proteome</keyword>
<sequence length="151" mass="17389">METKSNTFQIRKLKKEDLDEVMNIWLSSNLDAHSFISADYWKSNAEMVKEAIAAAEVYVSEDKDSIILGFIGIVPDDYVAGLFVRRSHRSLGIGKSLIHYCQSIHQKLALKVFTKNSRAIQFYKGKGFKIQEETFDPTTNEKEYSMLWKNI</sequence>
<dbReference type="PROSITE" id="PS51186">
    <property type="entry name" value="GNAT"/>
    <property type="match status" value="1"/>
</dbReference>
<dbReference type="PANTHER" id="PTHR43800:SF1">
    <property type="entry name" value="PEPTIDYL-LYSINE N-ACETYLTRANSFERASE YJAB"/>
    <property type="match status" value="1"/>
</dbReference>
<keyword evidence="1 4" id="KW-0808">Transferase</keyword>
<dbReference type="GO" id="GO:0016747">
    <property type="term" value="F:acyltransferase activity, transferring groups other than amino-acyl groups"/>
    <property type="evidence" value="ECO:0007669"/>
    <property type="project" value="InterPro"/>
</dbReference>
<evidence type="ECO:0000313" key="4">
    <source>
        <dbReference type="EMBL" id="ORX61138.1"/>
    </source>
</evidence>
<dbReference type="EMBL" id="MCFH01000001">
    <property type="protein sequence ID" value="ORX61138.1"/>
    <property type="molecule type" value="Genomic_DNA"/>
</dbReference>
<evidence type="ECO:0000259" key="3">
    <source>
        <dbReference type="PROSITE" id="PS51186"/>
    </source>
</evidence>
<reference evidence="4 5" key="1">
    <citation type="submission" date="2016-08" db="EMBL/GenBank/DDBJ databases">
        <title>Genomes of anaerobic fungi encode conserved fungal cellulosomes for biomass hydrolysis.</title>
        <authorList>
            <consortium name="DOE Joint Genome Institute"/>
            <person name="Haitjema C.H."/>
            <person name="Gilmore S.P."/>
            <person name="Henske J.K."/>
            <person name="Solomon K.V."/>
            <person name="De Groot R."/>
            <person name="Kuo A."/>
            <person name="Mondo S.J."/>
            <person name="Salamov A.A."/>
            <person name="Labutti K."/>
            <person name="Zhao Z."/>
            <person name="Chiniquy J."/>
            <person name="Barry K."/>
            <person name="Brewer H.M."/>
            <person name="Purvine S.O."/>
            <person name="Wright A.T."/>
            <person name="Boxma B."/>
            <person name="Van Alen T."/>
            <person name="Hackstein J.H."/>
            <person name="Baker S.E."/>
            <person name="Grigoriev I.V."/>
            <person name="O'Malley M.A."/>
        </authorList>
    </citation>
    <scope>NUCLEOTIDE SEQUENCE [LARGE SCALE GENOMIC DNA]</scope>
    <source>
        <strain evidence="5">finn</strain>
    </source>
</reference>
<accession>A0A1Y1VP00</accession>
<keyword evidence="2" id="KW-0012">Acyltransferase</keyword>
<dbReference type="InterPro" id="IPR000182">
    <property type="entry name" value="GNAT_dom"/>
</dbReference>
<dbReference type="SUPFAM" id="SSF55729">
    <property type="entry name" value="Acyl-CoA N-acyltransferases (Nat)"/>
    <property type="match status" value="1"/>
</dbReference>
<reference evidence="4 5" key="2">
    <citation type="submission" date="2016-08" db="EMBL/GenBank/DDBJ databases">
        <title>Pervasive Adenine N6-methylation of Active Genes in Fungi.</title>
        <authorList>
            <consortium name="DOE Joint Genome Institute"/>
            <person name="Mondo S.J."/>
            <person name="Dannebaum R.O."/>
            <person name="Kuo R.C."/>
            <person name="Labutti K."/>
            <person name="Haridas S."/>
            <person name="Kuo A."/>
            <person name="Salamov A."/>
            <person name="Ahrendt S.R."/>
            <person name="Lipzen A."/>
            <person name="Sullivan W."/>
            <person name="Andreopoulos W.B."/>
            <person name="Clum A."/>
            <person name="Lindquist E."/>
            <person name="Daum C."/>
            <person name="Ramamoorthy G.K."/>
            <person name="Gryganskyi A."/>
            <person name="Culley D."/>
            <person name="Magnuson J.K."/>
            <person name="James T.Y."/>
            <person name="O'Malley M.A."/>
            <person name="Stajich J.E."/>
            <person name="Spatafora J.W."/>
            <person name="Visel A."/>
            <person name="Grigoriev I.V."/>
        </authorList>
    </citation>
    <scope>NUCLEOTIDE SEQUENCE [LARGE SCALE GENOMIC DNA]</scope>
    <source>
        <strain evidence="5">finn</strain>
    </source>
</reference>
<feature type="domain" description="N-acetyltransferase" evidence="3">
    <location>
        <begin position="8"/>
        <end position="151"/>
    </location>
</feature>
<comment type="caution">
    <text evidence="4">The sequence shown here is derived from an EMBL/GenBank/DDBJ whole genome shotgun (WGS) entry which is preliminary data.</text>
</comment>
<dbReference type="Gene3D" id="3.40.630.30">
    <property type="match status" value="1"/>
</dbReference>
<dbReference type="AlphaFoldDB" id="A0A1Y1VP00"/>
<evidence type="ECO:0000313" key="5">
    <source>
        <dbReference type="Proteomes" id="UP000193719"/>
    </source>
</evidence>
<protein>
    <submittedName>
        <fullName evidence="4">Acetyltransferase, GNAT family</fullName>
    </submittedName>
</protein>
<organism evidence="4 5">
    <name type="scientific">Piromyces finnis</name>
    <dbReference type="NCBI Taxonomy" id="1754191"/>
    <lineage>
        <taxon>Eukaryota</taxon>
        <taxon>Fungi</taxon>
        <taxon>Fungi incertae sedis</taxon>
        <taxon>Chytridiomycota</taxon>
        <taxon>Chytridiomycota incertae sedis</taxon>
        <taxon>Neocallimastigomycetes</taxon>
        <taxon>Neocallimastigales</taxon>
        <taxon>Neocallimastigaceae</taxon>
        <taxon>Piromyces</taxon>
    </lineage>
</organism>
<evidence type="ECO:0000256" key="1">
    <source>
        <dbReference type="ARBA" id="ARBA00022679"/>
    </source>
</evidence>
<proteinExistence type="predicted"/>
<dbReference type="Pfam" id="PF13508">
    <property type="entry name" value="Acetyltransf_7"/>
    <property type="match status" value="1"/>
</dbReference>
<dbReference type="PANTHER" id="PTHR43800">
    <property type="entry name" value="PEPTIDYL-LYSINE N-ACETYLTRANSFERASE YJAB"/>
    <property type="match status" value="1"/>
</dbReference>
<dbReference type="Proteomes" id="UP000193719">
    <property type="component" value="Unassembled WGS sequence"/>
</dbReference>
<evidence type="ECO:0000256" key="2">
    <source>
        <dbReference type="ARBA" id="ARBA00023315"/>
    </source>
</evidence>